<feature type="transmembrane region" description="Helical" evidence="8">
    <location>
        <begin position="237"/>
        <end position="259"/>
    </location>
</feature>
<dbReference type="SUPFAM" id="SSF81338">
    <property type="entry name" value="Aquaporin-like"/>
    <property type="match status" value="1"/>
</dbReference>
<dbReference type="InterPro" id="IPR050363">
    <property type="entry name" value="MIP/Aquaporin"/>
</dbReference>
<dbReference type="EMBL" id="JYGE01000001">
    <property type="protein sequence ID" value="PSJ32292.1"/>
    <property type="molecule type" value="Genomic_DNA"/>
</dbReference>
<protein>
    <submittedName>
        <fullName evidence="9">MFS transporter</fullName>
    </submittedName>
</protein>
<evidence type="ECO:0000313" key="10">
    <source>
        <dbReference type="Proteomes" id="UP000241434"/>
    </source>
</evidence>
<evidence type="ECO:0000256" key="3">
    <source>
        <dbReference type="ARBA" id="ARBA00022448"/>
    </source>
</evidence>
<evidence type="ECO:0000256" key="4">
    <source>
        <dbReference type="ARBA" id="ARBA00022692"/>
    </source>
</evidence>
<dbReference type="OrthoDB" id="9807293at2"/>
<dbReference type="Pfam" id="PF00230">
    <property type="entry name" value="MIP"/>
    <property type="match status" value="1"/>
</dbReference>
<keyword evidence="3 7" id="KW-0813">Transport</keyword>
<proteinExistence type="inferred from homology"/>
<dbReference type="RefSeq" id="WP_106775910.1">
    <property type="nucleotide sequence ID" value="NZ_JYGE01000001.1"/>
</dbReference>
<dbReference type="GO" id="GO:0015254">
    <property type="term" value="F:glycerol channel activity"/>
    <property type="evidence" value="ECO:0007669"/>
    <property type="project" value="TreeGrafter"/>
</dbReference>
<feature type="transmembrane region" description="Helical" evidence="8">
    <location>
        <begin position="147"/>
        <end position="171"/>
    </location>
</feature>
<dbReference type="PRINTS" id="PR00783">
    <property type="entry name" value="MINTRINSICP"/>
</dbReference>
<evidence type="ECO:0000256" key="5">
    <source>
        <dbReference type="ARBA" id="ARBA00022989"/>
    </source>
</evidence>
<feature type="transmembrane region" description="Helical" evidence="8">
    <location>
        <begin position="12"/>
        <end position="34"/>
    </location>
</feature>
<dbReference type="GO" id="GO:0005886">
    <property type="term" value="C:plasma membrane"/>
    <property type="evidence" value="ECO:0007669"/>
    <property type="project" value="TreeGrafter"/>
</dbReference>
<dbReference type="Proteomes" id="UP000241434">
    <property type="component" value="Unassembled WGS sequence"/>
</dbReference>
<evidence type="ECO:0000256" key="6">
    <source>
        <dbReference type="ARBA" id="ARBA00023136"/>
    </source>
</evidence>
<gene>
    <name evidence="9" type="ORF">UF10_00570</name>
</gene>
<evidence type="ECO:0000313" key="9">
    <source>
        <dbReference type="EMBL" id="PSJ32292.1"/>
    </source>
</evidence>
<feature type="transmembrane region" description="Helical" evidence="8">
    <location>
        <begin position="40"/>
        <end position="58"/>
    </location>
</feature>
<keyword evidence="10" id="KW-1185">Reference proteome</keyword>
<dbReference type="InterPro" id="IPR023271">
    <property type="entry name" value="Aquaporin-like"/>
</dbReference>
<dbReference type="InterPro" id="IPR000425">
    <property type="entry name" value="MIP"/>
</dbReference>
<evidence type="ECO:0000256" key="2">
    <source>
        <dbReference type="ARBA" id="ARBA00006175"/>
    </source>
</evidence>
<comment type="caution">
    <text evidence="9">The sequence shown here is derived from an EMBL/GenBank/DDBJ whole genome shotgun (WGS) entry which is preliminary data.</text>
</comment>
<comment type="similarity">
    <text evidence="2 7">Belongs to the MIP/aquaporin (TC 1.A.8) family.</text>
</comment>
<dbReference type="InterPro" id="IPR022357">
    <property type="entry name" value="MIP_CS"/>
</dbReference>
<keyword evidence="6 8" id="KW-0472">Membrane</keyword>
<feature type="transmembrane region" description="Helical" evidence="8">
    <location>
        <begin position="88"/>
        <end position="107"/>
    </location>
</feature>
<dbReference type="AlphaFoldDB" id="A0A2P7Q2V2"/>
<accession>A0A2P7Q2V2</accession>
<comment type="subcellular location">
    <subcellularLocation>
        <location evidence="1">Membrane</location>
        <topology evidence="1">Multi-pass membrane protein</topology>
    </subcellularLocation>
</comment>
<reference evidence="9" key="1">
    <citation type="thesis" date="2015" institute="Rutgers" country="The State University of New Jersey, 14 College Farm Rd., New Brunswick, NJ, USA">
        <title>Ammonia toxicity in bacteria and its implications for treatment of and resource recovery from highly nitrogenous organic wastes.</title>
        <authorList>
            <person name="Luther A.K."/>
        </authorList>
    </citation>
    <scope>NUCLEOTIDE SEQUENCE</scope>
    <source>
        <strain evidence="9">RT-10B</strain>
    </source>
</reference>
<evidence type="ECO:0000256" key="8">
    <source>
        <dbReference type="SAM" id="Phobius"/>
    </source>
</evidence>
<evidence type="ECO:0000256" key="7">
    <source>
        <dbReference type="RuleBase" id="RU000477"/>
    </source>
</evidence>
<keyword evidence="4 7" id="KW-0812">Transmembrane</keyword>
<sequence>MNSYFYKDEFLGEFIGTFFLVLFGLGAICASTIFGSHSGLFQVALLWGVAVTIAVYVGRHLCNAHYNPAVSVAMVVSGRMDAKKLPTYLLSQFLGGFVGALMVYILFNPSIVAFEASNGIVRGSFESVTTAKMFGEFYVQPGATSQVSFGLAMFAEVFGTFMLVLTLFLLTDSANVARPNDQLGPLLVGLAVTSVICLIAPLTQACINPARDLGPRVVTMIFGWGKNAFPDSQGGFIWIYVLAPILGGGLAAVAFSKVIEPALNRRSKLQENELKDILDEKSSIEIAE</sequence>
<dbReference type="PROSITE" id="PS00221">
    <property type="entry name" value="MIP"/>
    <property type="match status" value="1"/>
</dbReference>
<organism evidence="9 10">
    <name type="scientific">Peptostreptococcus russellii</name>
    <dbReference type="NCBI Taxonomy" id="215200"/>
    <lineage>
        <taxon>Bacteria</taxon>
        <taxon>Bacillati</taxon>
        <taxon>Bacillota</taxon>
        <taxon>Clostridia</taxon>
        <taxon>Peptostreptococcales</taxon>
        <taxon>Peptostreptococcaceae</taxon>
        <taxon>Peptostreptococcus</taxon>
    </lineage>
</organism>
<feature type="transmembrane region" description="Helical" evidence="8">
    <location>
        <begin position="183"/>
        <end position="203"/>
    </location>
</feature>
<name>A0A2P7Q2V2_9FIRM</name>
<evidence type="ECO:0000256" key="1">
    <source>
        <dbReference type="ARBA" id="ARBA00004141"/>
    </source>
</evidence>
<dbReference type="PANTHER" id="PTHR43829">
    <property type="entry name" value="AQUAPORIN OR AQUAGLYCEROPORIN RELATED"/>
    <property type="match status" value="1"/>
</dbReference>
<dbReference type="PANTHER" id="PTHR43829:SF9">
    <property type="entry name" value="AQUAPORIN-9"/>
    <property type="match status" value="1"/>
</dbReference>
<keyword evidence="5 8" id="KW-1133">Transmembrane helix</keyword>
<dbReference type="Gene3D" id="1.20.1080.10">
    <property type="entry name" value="Glycerol uptake facilitator protein"/>
    <property type="match status" value="1"/>
</dbReference>